<dbReference type="GO" id="GO:0006355">
    <property type="term" value="P:regulation of DNA-templated transcription"/>
    <property type="evidence" value="ECO:0007669"/>
    <property type="project" value="InterPro"/>
</dbReference>
<dbReference type="InterPro" id="IPR036693">
    <property type="entry name" value="TF_LuxR_autoind-bd_dom_sf"/>
</dbReference>
<accession>A0A0C5JAA0</accession>
<keyword evidence="6" id="KW-1185">Reference proteome</keyword>
<organism evidence="5 6">
    <name type="scientific">Rugosibacter aromaticivorans</name>
    <dbReference type="NCBI Taxonomy" id="1565605"/>
    <lineage>
        <taxon>Bacteria</taxon>
        <taxon>Pseudomonadati</taxon>
        <taxon>Pseudomonadota</taxon>
        <taxon>Betaproteobacteria</taxon>
        <taxon>Nitrosomonadales</taxon>
        <taxon>Sterolibacteriaceae</taxon>
        <taxon>Rugosibacter</taxon>
    </lineage>
</organism>
<reference evidence="5 6" key="1">
    <citation type="journal article" date="2015" name="Genome Announc.">
        <title>Complete Genome Sequence of a Novel Bacterium within the Family Rhodocyclaceae That Degrades Polycyclic Aromatic Hydrocarbons.</title>
        <authorList>
            <person name="Singleton D.R."/>
            <person name="Dickey A.N."/>
            <person name="Scholl E.H."/>
            <person name="Wright F.A."/>
            <person name="Aitken M.D."/>
        </authorList>
    </citation>
    <scope>NUCLEOTIDE SEQUENCE [LARGE SCALE GENOMIC DNA]</scope>
    <source>
        <strain evidence="6">PG1-Ca6</strain>
    </source>
</reference>
<dbReference type="Gene3D" id="3.30.450.80">
    <property type="entry name" value="Transcription factor LuxR-like, autoinducer-binding domain"/>
    <property type="match status" value="1"/>
</dbReference>
<keyword evidence="2" id="KW-0238">DNA-binding</keyword>
<dbReference type="GO" id="GO:0003677">
    <property type="term" value="F:DNA binding"/>
    <property type="evidence" value="ECO:0007669"/>
    <property type="project" value="UniProtKB-KW"/>
</dbReference>
<dbReference type="HOGENOM" id="CLU_076028_0_0_4"/>
<feature type="domain" description="Transcription factor LuxR-like autoinducer-binding" evidence="4">
    <location>
        <begin position="30"/>
        <end position="165"/>
    </location>
</feature>
<dbReference type="InterPro" id="IPR016032">
    <property type="entry name" value="Sig_transdc_resp-reg_C-effctor"/>
</dbReference>
<dbReference type="Gene3D" id="1.10.10.10">
    <property type="entry name" value="Winged helix-like DNA-binding domain superfamily/Winged helix DNA-binding domain"/>
    <property type="match status" value="1"/>
</dbReference>
<evidence type="ECO:0000313" key="6">
    <source>
        <dbReference type="Proteomes" id="UP000061603"/>
    </source>
</evidence>
<protein>
    <recommendedName>
        <fullName evidence="4">Transcription factor LuxR-like autoinducer-binding domain-containing protein</fullName>
    </recommendedName>
</protein>
<dbReference type="AlphaFoldDB" id="A0A0C5JAA0"/>
<dbReference type="KEGG" id="rbu:PG1C_09390"/>
<gene>
    <name evidence="5" type="ORF">PG1C_09390</name>
</gene>
<evidence type="ECO:0000256" key="3">
    <source>
        <dbReference type="ARBA" id="ARBA00023163"/>
    </source>
</evidence>
<dbReference type="Pfam" id="PF03472">
    <property type="entry name" value="Autoind_bind"/>
    <property type="match status" value="1"/>
</dbReference>
<evidence type="ECO:0000256" key="1">
    <source>
        <dbReference type="ARBA" id="ARBA00023015"/>
    </source>
</evidence>
<evidence type="ECO:0000256" key="2">
    <source>
        <dbReference type="ARBA" id="ARBA00023125"/>
    </source>
</evidence>
<keyword evidence="1" id="KW-0805">Transcription regulation</keyword>
<evidence type="ECO:0000259" key="4">
    <source>
        <dbReference type="Pfam" id="PF03472"/>
    </source>
</evidence>
<keyword evidence="3" id="KW-0804">Transcription</keyword>
<dbReference type="EMBL" id="CP010554">
    <property type="protein sequence ID" value="AJP48599.1"/>
    <property type="molecule type" value="Genomic_DNA"/>
</dbReference>
<dbReference type="RefSeq" id="WP_202634574.1">
    <property type="nucleotide sequence ID" value="NZ_CP010554.1"/>
</dbReference>
<sequence>MEKHSPEIITSVEHANDCISLIGGYETEVDVDAAALRIVQFFDFQYFVFGAFFRSGEREHYRYVFGCVPEWCYLYIQNKWYAIDPFIGYVLKNSSPILASDIPLTSPGQERMVASAGEHGFRSSIVVPVHSASSTWIGLLHLGTGEGPDRAQRSFDAHRNLMRAFGLELLEWFDSRLHDNNVSDLDLDKLDLKLLCKAQEHATAAEAARELGITLALAEARYRRLYRKLDVPAKRHAVEKAVELGLIRSLL</sequence>
<evidence type="ECO:0000313" key="5">
    <source>
        <dbReference type="EMBL" id="AJP48599.1"/>
    </source>
</evidence>
<proteinExistence type="predicted"/>
<name>A0A0C5JAA0_9PROT</name>
<dbReference type="InterPro" id="IPR005143">
    <property type="entry name" value="TF_LuxR_autoind-bd_dom"/>
</dbReference>
<dbReference type="SUPFAM" id="SSF75516">
    <property type="entry name" value="Pheromone-binding domain of LuxR-like quorum-sensing transcription factors"/>
    <property type="match status" value="1"/>
</dbReference>
<dbReference type="InterPro" id="IPR036388">
    <property type="entry name" value="WH-like_DNA-bd_sf"/>
</dbReference>
<dbReference type="STRING" id="1565605.PG1C_09390"/>
<dbReference type="SUPFAM" id="SSF46894">
    <property type="entry name" value="C-terminal effector domain of the bipartite response regulators"/>
    <property type="match status" value="1"/>
</dbReference>
<dbReference type="Proteomes" id="UP000061603">
    <property type="component" value="Chromosome"/>
</dbReference>